<evidence type="ECO:0000256" key="1">
    <source>
        <dbReference type="SAM" id="MobiDB-lite"/>
    </source>
</evidence>
<sequence length="232" mass="25907">MRPSTDTRLIRCLDGLAMSFAVIDYLHADLHPLCSTLQSSPERLPVAFERCWSFVDAVHRIREIAQSIPGLSVKTTEVRIFLDATSLAEDFRHYIQHLRKELMKQPGNNFPVWGSLSWIAPDDPMLNHTVLAGAQIGETTYNGCVFDVVNRTWVSKVALSVGGRTFNFDLMHEACARFRTFVLPWIGTTYTAGIQVQTQSPVVSMRLNLTGGDDVPPCNDSGSQEPAARLER</sequence>
<proteinExistence type="predicted"/>
<feature type="region of interest" description="Disordered" evidence="1">
    <location>
        <begin position="211"/>
        <end position="232"/>
    </location>
</feature>
<dbReference type="EMBL" id="JBIGIC010000001">
    <property type="protein sequence ID" value="MFG6485553.1"/>
    <property type="molecule type" value="Genomic_DNA"/>
</dbReference>
<dbReference type="RefSeq" id="WP_394406249.1">
    <property type="nucleotide sequence ID" value="NZ_JBIGIC010000001.1"/>
</dbReference>
<dbReference type="Proteomes" id="UP001606134">
    <property type="component" value="Unassembled WGS sequence"/>
</dbReference>
<organism evidence="2 3">
    <name type="scientific">Pelomonas candidula</name>
    <dbReference type="NCBI Taxonomy" id="3299025"/>
    <lineage>
        <taxon>Bacteria</taxon>
        <taxon>Pseudomonadati</taxon>
        <taxon>Pseudomonadota</taxon>
        <taxon>Betaproteobacteria</taxon>
        <taxon>Burkholderiales</taxon>
        <taxon>Sphaerotilaceae</taxon>
        <taxon>Roseateles</taxon>
    </lineage>
</organism>
<evidence type="ECO:0000313" key="2">
    <source>
        <dbReference type="EMBL" id="MFG6485553.1"/>
    </source>
</evidence>
<reference evidence="2 3" key="1">
    <citation type="submission" date="2024-08" db="EMBL/GenBank/DDBJ databases">
        <authorList>
            <person name="Lu H."/>
        </authorList>
    </citation>
    <scope>NUCLEOTIDE SEQUENCE [LARGE SCALE GENOMIC DNA]</scope>
    <source>
        <strain evidence="2 3">BYS78W</strain>
    </source>
</reference>
<comment type="caution">
    <text evidence="2">The sequence shown here is derived from an EMBL/GenBank/DDBJ whole genome shotgun (WGS) entry which is preliminary data.</text>
</comment>
<gene>
    <name evidence="2" type="ORF">ACG04R_02655</name>
</gene>
<name>A0ABW7H786_9BURK</name>
<keyword evidence="3" id="KW-1185">Reference proteome</keyword>
<evidence type="ECO:0000313" key="3">
    <source>
        <dbReference type="Proteomes" id="UP001606134"/>
    </source>
</evidence>
<accession>A0ABW7H786</accession>
<protein>
    <submittedName>
        <fullName evidence="2">Uncharacterized protein</fullName>
    </submittedName>
</protein>